<keyword evidence="1" id="KW-0812">Transmembrane</keyword>
<dbReference type="STRING" id="1348657.M622_08985"/>
<feature type="transmembrane region" description="Helical" evidence="1">
    <location>
        <begin position="89"/>
        <end position="111"/>
    </location>
</feature>
<dbReference type="eggNOG" id="ENOG5031GJI">
    <property type="taxonomic scope" value="Bacteria"/>
</dbReference>
<organism evidence="2 3">
    <name type="scientific">Thauera terpenica 58Eu</name>
    <dbReference type="NCBI Taxonomy" id="1348657"/>
    <lineage>
        <taxon>Bacteria</taxon>
        <taxon>Pseudomonadati</taxon>
        <taxon>Pseudomonadota</taxon>
        <taxon>Betaproteobacteria</taxon>
        <taxon>Rhodocyclales</taxon>
        <taxon>Zoogloeaceae</taxon>
        <taxon>Thauera</taxon>
    </lineage>
</organism>
<protein>
    <recommendedName>
        <fullName evidence="4">O-antigen polymerase</fullName>
    </recommendedName>
</protein>
<dbReference type="Proteomes" id="UP000015455">
    <property type="component" value="Unassembled WGS sequence"/>
</dbReference>
<sequence>MSFVGFSILLIGQFLSQFEQAAFFIDRAVARFILLFEGELSSRTDLWVQMREWLADDAAVVFGYGTGSWGFMVLGYDERAYPHNIVLELLFENGVIGLFLFVLVFVFSVWAGLKVRFPYLGVVLALICYEFLNFMKSFTISDARMLFFLMGILLAERLRAAREGSLVRD</sequence>
<evidence type="ECO:0000313" key="2">
    <source>
        <dbReference type="EMBL" id="EPZ17075.1"/>
    </source>
</evidence>
<name>S9ZI73_9RHOO</name>
<dbReference type="EMBL" id="ATJV01000002">
    <property type="protein sequence ID" value="EPZ17075.1"/>
    <property type="molecule type" value="Genomic_DNA"/>
</dbReference>
<evidence type="ECO:0000256" key="1">
    <source>
        <dbReference type="SAM" id="Phobius"/>
    </source>
</evidence>
<proteinExistence type="predicted"/>
<feature type="transmembrane region" description="Helical" evidence="1">
    <location>
        <begin position="58"/>
        <end position="77"/>
    </location>
</feature>
<feature type="transmembrane region" description="Helical" evidence="1">
    <location>
        <begin position="117"/>
        <end position="135"/>
    </location>
</feature>
<evidence type="ECO:0008006" key="4">
    <source>
        <dbReference type="Google" id="ProtNLM"/>
    </source>
</evidence>
<comment type="caution">
    <text evidence="2">The sequence shown here is derived from an EMBL/GenBank/DDBJ whole genome shotgun (WGS) entry which is preliminary data.</text>
</comment>
<reference evidence="2 3" key="1">
    <citation type="submission" date="2013-06" db="EMBL/GenBank/DDBJ databases">
        <title>Draft genome sequence of Thauera terpenica.</title>
        <authorList>
            <person name="Liu B."/>
            <person name="Frostegard A.H."/>
            <person name="Shapleigh J.P."/>
        </authorList>
    </citation>
    <scope>NUCLEOTIDE SEQUENCE [LARGE SCALE GENOMIC DNA]</scope>
    <source>
        <strain evidence="2 3">58Eu</strain>
    </source>
</reference>
<keyword evidence="1" id="KW-1133">Transmembrane helix</keyword>
<gene>
    <name evidence="2" type="ORF">M622_08985</name>
</gene>
<keyword evidence="1" id="KW-0472">Membrane</keyword>
<dbReference type="AlphaFoldDB" id="S9ZI73"/>
<evidence type="ECO:0000313" key="3">
    <source>
        <dbReference type="Proteomes" id="UP000015455"/>
    </source>
</evidence>
<accession>S9ZI73</accession>
<keyword evidence="3" id="KW-1185">Reference proteome</keyword>